<reference evidence="2" key="1">
    <citation type="submission" date="2000-10" db="EMBL/GenBank/DDBJ databases">
        <title>Isolation of full-length cDNA clones from macaque brain cDNA libraries.</title>
        <authorList>
            <person name="Osada N."/>
            <person name="Hida M."/>
            <person name="Kusuda J."/>
            <person name="Tanuma R."/>
            <person name="Iseki K."/>
            <person name="Hirai M."/>
            <person name="Terao K."/>
            <person name="Suzuki Y."/>
            <person name="Sugano S."/>
            <person name="Hashimoto K."/>
        </authorList>
    </citation>
    <scope>NUCLEOTIDE SEQUENCE</scope>
    <source>
        <tissue evidence="2">Brain parietal lobe</tissue>
    </source>
</reference>
<evidence type="ECO:0000256" key="1">
    <source>
        <dbReference type="SAM" id="Phobius"/>
    </source>
</evidence>
<feature type="transmembrane region" description="Helical" evidence="1">
    <location>
        <begin position="41"/>
        <end position="62"/>
    </location>
</feature>
<name>Q9GLZ2_MACFA</name>
<keyword evidence="1" id="KW-1133">Transmembrane helix</keyword>
<dbReference type="AlphaFoldDB" id="Q9GLZ2"/>
<organism evidence="2">
    <name type="scientific">Macaca fascicularis</name>
    <name type="common">Crab-eating macaque</name>
    <name type="synonym">Cynomolgus monkey</name>
    <dbReference type="NCBI Taxonomy" id="9541"/>
    <lineage>
        <taxon>Eukaryota</taxon>
        <taxon>Metazoa</taxon>
        <taxon>Chordata</taxon>
        <taxon>Craniata</taxon>
        <taxon>Vertebrata</taxon>
        <taxon>Euteleostomi</taxon>
        <taxon>Mammalia</taxon>
        <taxon>Eutheria</taxon>
        <taxon>Euarchontoglires</taxon>
        <taxon>Primates</taxon>
        <taxon>Haplorrhini</taxon>
        <taxon>Catarrhini</taxon>
        <taxon>Cercopithecidae</taxon>
        <taxon>Cercopithecinae</taxon>
        <taxon>Macaca</taxon>
    </lineage>
</organism>
<feature type="transmembrane region" description="Helical" evidence="1">
    <location>
        <begin position="111"/>
        <end position="133"/>
    </location>
</feature>
<accession>Q9GLZ2</accession>
<keyword evidence="1" id="KW-0812">Transmembrane</keyword>
<proteinExistence type="evidence at transcript level"/>
<dbReference type="EMBL" id="AB050518">
    <property type="protein sequence ID" value="BAB17286.1"/>
    <property type="molecule type" value="mRNA"/>
</dbReference>
<protein>
    <submittedName>
        <fullName evidence="2">Uncharacterized protein</fullName>
    </submittedName>
</protein>
<evidence type="ECO:0000313" key="2">
    <source>
        <dbReference type="EMBL" id="BAB17286.1"/>
    </source>
</evidence>
<sequence>MAPSHLRRSFPRNKLMLMSMFFFCCCCLFLDWIYGEFSFPLELKSCFLVFSKLFYFGIILNLKRSCKDSTRTFSYTSHLFPPFITIFHDHGILFKTNIPTPRLYYQLHSRLYLDVASFSMNVFFLFLDSPFLFY</sequence>
<feature type="transmembrane region" description="Helical" evidence="1">
    <location>
        <begin position="15"/>
        <end position="35"/>
    </location>
</feature>
<keyword evidence="1" id="KW-0472">Membrane</keyword>